<proteinExistence type="predicted"/>
<evidence type="ECO:0000313" key="1">
    <source>
        <dbReference type="EMBL" id="MQY30680.1"/>
    </source>
</evidence>
<comment type="caution">
    <text evidence="1">The sequence shown here is derived from an EMBL/GenBank/DDBJ whole genome shotgun (WGS) entry which is preliminary data.</text>
</comment>
<evidence type="ECO:0008006" key="3">
    <source>
        <dbReference type="Google" id="ProtNLM"/>
    </source>
</evidence>
<reference evidence="1 2" key="1">
    <citation type="submission" date="2019-10" db="EMBL/GenBank/DDBJ databases">
        <title>Nocardia macrotermitis sp. nov. and Nocardia aurantia sp. nov., isolated from the gut of fungus growing-termite Macrotermes natalensis.</title>
        <authorList>
            <person name="Benndorf R."/>
            <person name="Schwitalla J."/>
            <person name="Martin K."/>
            <person name="De Beer W."/>
            <person name="Kaster A.-K."/>
            <person name="Vollmers J."/>
            <person name="Poulsen M."/>
            <person name="Beemelmanns C."/>
        </authorList>
    </citation>
    <scope>NUCLEOTIDE SEQUENCE [LARGE SCALE GENOMIC DNA]</scope>
    <source>
        <strain evidence="1 2">RB56</strain>
    </source>
</reference>
<protein>
    <recommendedName>
        <fullName evidence="3">Nucleotidyltransferase</fullName>
    </recommendedName>
</protein>
<keyword evidence="2" id="KW-1185">Reference proteome</keyword>
<dbReference type="InterPro" id="IPR018775">
    <property type="entry name" value="RlaP"/>
</dbReference>
<accession>A0A7K0DY05</accession>
<name>A0A7K0DY05_9NOCA</name>
<evidence type="ECO:0000313" key="2">
    <source>
        <dbReference type="Proteomes" id="UP000431401"/>
    </source>
</evidence>
<dbReference type="Pfam" id="PF10127">
    <property type="entry name" value="RlaP"/>
    <property type="match status" value="1"/>
</dbReference>
<dbReference type="PANTHER" id="PTHR34817">
    <property type="entry name" value="NUCLEOTIDYLTRANSFERASE"/>
    <property type="match status" value="1"/>
</dbReference>
<dbReference type="AlphaFoldDB" id="A0A7K0DY05"/>
<dbReference type="PANTHER" id="PTHR34817:SF2">
    <property type="entry name" value="NUCLEOTIDYLTRANSFERASE"/>
    <property type="match status" value="1"/>
</dbReference>
<dbReference type="EMBL" id="WEGI01000014">
    <property type="protein sequence ID" value="MQY30680.1"/>
    <property type="molecule type" value="Genomic_DNA"/>
</dbReference>
<gene>
    <name evidence="1" type="ORF">NRB56_62820</name>
</gene>
<organism evidence="1 2">
    <name type="scientific">Nocardia aurantia</name>
    <dbReference type="NCBI Taxonomy" id="2585199"/>
    <lineage>
        <taxon>Bacteria</taxon>
        <taxon>Bacillati</taxon>
        <taxon>Actinomycetota</taxon>
        <taxon>Actinomycetes</taxon>
        <taxon>Mycobacteriales</taxon>
        <taxon>Nocardiaceae</taxon>
        <taxon>Nocardia</taxon>
    </lineage>
</organism>
<dbReference type="RefSeq" id="WP_319943802.1">
    <property type="nucleotide sequence ID" value="NZ_WEGI01000014.1"/>
</dbReference>
<dbReference type="Proteomes" id="UP000431401">
    <property type="component" value="Unassembled WGS sequence"/>
</dbReference>
<sequence>MNRTRNLLLEGVVGSTAYGLSTPSSDTDYAGIFVEPTVSFLGLHPPDRHRATRTGRDGADATYHEVGKAMGLMLACNPTAMDVLWLEDYLLLTPFGAELVSLRGCFLSAPRVRNAFFGYATAQLQALSRHPRLGDPRRAKHARHVRRLLWQGFQLYTTGVLPIRVPDPEVYFAFGEQVMTDPEALAARNLMAEYESRFAAATAVLPAAPDEAPLEDFLQRVRRAHLEAC</sequence>